<proteinExistence type="predicted"/>
<evidence type="ECO:0000256" key="2">
    <source>
        <dbReference type="ARBA" id="ARBA00022771"/>
    </source>
</evidence>
<dbReference type="SUPFAM" id="SSF48452">
    <property type="entry name" value="TPR-like"/>
    <property type="match status" value="1"/>
</dbReference>
<evidence type="ECO:0000313" key="7">
    <source>
        <dbReference type="EMBL" id="KAF7356113.1"/>
    </source>
</evidence>
<dbReference type="Gene3D" id="1.25.40.10">
    <property type="entry name" value="Tetratricopeptide repeat domain"/>
    <property type="match status" value="1"/>
</dbReference>
<evidence type="ECO:0000259" key="6">
    <source>
        <dbReference type="PROSITE" id="PS50865"/>
    </source>
</evidence>
<dbReference type="PANTHER" id="PTHR46423:SF1">
    <property type="entry name" value="RNA POLYMERASE II-ASSOCIATED PROTEIN 3"/>
    <property type="match status" value="1"/>
</dbReference>
<feature type="domain" description="MYND-type" evidence="6">
    <location>
        <begin position="181"/>
        <end position="221"/>
    </location>
</feature>
<comment type="caution">
    <text evidence="7">The sequence shown here is derived from an EMBL/GenBank/DDBJ whole genome shotgun (WGS) entry which is preliminary data.</text>
</comment>
<gene>
    <name evidence="7" type="ORF">MVEN_00941700</name>
</gene>
<protein>
    <submittedName>
        <fullName evidence="7">RNA polymerase II-associated protein 3</fullName>
    </submittedName>
</protein>
<dbReference type="Gene3D" id="6.10.140.2220">
    <property type="match status" value="1"/>
</dbReference>
<keyword evidence="3" id="KW-0802">TPR repeat</keyword>
<reference evidence="7" key="1">
    <citation type="submission" date="2020-05" db="EMBL/GenBank/DDBJ databases">
        <title>Mycena genomes resolve the evolution of fungal bioluminescence.</title>
        <authorList>
            <person name="Tsai I.J."/>
        </authorList>
    </citation>
    <scope>NUCLEOTIDE SEQUENCE</scope>
    <source>
        <strain evidence="7">CCC161011</strain>
    </source>
</reference>
<sequence length="405" mass="44530">MAEQVNVEKAGALFRNERYAEAAALYEIATLTDPTCSKYFANLSVAYLKLKEFSAAHSAAHNALLLDCRSVKARYRRAMARKGQGLLGTCLIDLYSVLITDPANKDARTAFTETLRVYDVPGKQTLNSQNFLAHDNPPAYGSLSSTAHITRPPARAAAPNTAARTSHTTKYPHAVQITVSCAACGNARPRNVVKVCRQCKTAAYCKKECQRAHWPKHKDLCSLTSTHKVLLRLAEKLNSTVYIRSLFRYYGMRALGLLATASPVSPGLVIITVGLCPLDSGGVYRNRLRVQQITAVPIAVLPDDVMRTYHDTYRDLRTHFPAGTHPVVLLINPDVGDQAEAFGEMQACSVFPSEIALAKEPGFALEVYSNSLGTERRIVAELDHLFRAVEDEIELDVDNHCGLRA</sequence>
<dbReference type="InterPro" id="IPR051966">
    <property type="entry name" value="RPAP3"/>
</dbReference>
<evidence type="ECO:0000313" key="8">
    <source>
        <dbReference type="Proteomes" id="UP000620124"/>
    </source>
</evidence>
<dbReference type="EMBL" id="JACAZI010000007">
    <property type="protein sequence ID" value="KAF7356113.1"/>
    <property type="molecule type" value="Genomic_DNA"/>
</dbReference>
<dbReference type="InterPro" id="IPR011990">
    <property type="entry name" value="TPR-like_helical_dom_sf"/>
</dbReference>
<dbReference type="SUPFAM" id="SSF144232">
    <property type="entry name" value="HIT/MYND zinc finger-like"/>
    <property type="match status" value="1"/>
</dbReference>
<keyword evidence="4" id="KW-0862">Zinc</keyword>
<evidence type="ECO:0000256" key="5">
    <source>
        <dbReference type="PROSITE-ProRule" id="PRU00134"/>
    </source>
</evidence>
<dbReference type="PROSITE" id="PS01360">
    <property type="entry name" value="ZF_MYND_1"/>
    <property type="match status" value="1"/>
</dbReference>
<dbReference type="Pfam" id="PF01753">
    <property type="entry name" value="zf-MYND"/>
    <property type="match status" value="1"/>
</dbReference>
<name>A0A8H7D2A5_9AGAR</name>
<dbReference type="PROSITE" id="PS50865">
    <property type="entry name" value="ZF_MYND_2"/>
    <property type="match status" value="1"/>
</dbReference>
<dbReference type="AlphaFoldDB" id="A0A8H7D2A5"/>
<dbReference type="GO" id="GO:0008270">
    <property type="term" value="F:zinc ion binding"/>
    <property type="evidence" value="ECO:0007669"/>
    <property type="project" value="UniProtKB-KW"/>
</dbReference>
<dbReference type="GO" id="GO:0101031">
    <property type="term" value="C:protein folding chaperone complex"/>
    <property type="evidence" value="ECO:0007669"/>
    <property type="project" value="TreeGrafter"/>
</dbReference>
<dbReference type="PANTHER" id="PTHR46423">
    <property type="entry name" value="RNA POLYMERASE II-ASSOCIATED PROTEIN 3"/>
    <property type="match status" value="1"/>
</dbReference>
<keyword evidence="2 5" id="KW-0863">Zinc-finger</keyword>
<evidence type="ECO:0000256" key="3">
    <source>
        <dbReference type="ARBA" id="ARBA00022803"/>
    </source>
</evidence>
<dbReference type="OrthoDB" id="629492at2759"/>
<organism evidence="7 8">
    <name type="scientific">Mycena venus</name>
    <dbReference type="NCBI Taxonomy" id="2733690"/>
    <lineage>
        <taxon>Eukaryota</taxon>
        <taxon>Fungi</taxon>
        <taxon>Dikarya</taxon>
        <taxon>Basidiomycota</taxon>
        <taxon>Agaricomycotina</taxon>
        <taxon>Agaricomycetes</taxon>
        <taxon>Agaricomycetidae</taxon>
        <taxon>Agaricales</taxon>
        <taxon>Marasmiineae</taxon>
        <taxon>Mycenaceae</taxon>
        <taxon>Mycena</taxon>
    </lineage>
</organism>
<evidence type="ECO:0000256" key="1">
    <source>
        <dbReference type="ARBA" id="ARBA00022723"/>
    </source>
</evidence>
<evidence type="ECO:0000256" key="4">
    <source>
        <dbReference type="ARBA" id="ARBA00022833"/>
    </source>
</evidence>
<keyword evidence="1" id="KW-0479">Metal-binding</keyword>
<dbReference type="Proteomes" id="UP000620124">
    <property type="component" value="Unassembled WGS sequence"/>
</dbReference>
<accession>A0A8H7D2A5</accession>
<keyword evidence="8" id="KW-1185">Reference proteome</keyword>
<dbReference type="InterPro" id="IPR002893">
    <property type="entry name" value="Znf_MYND"/>
</dbReference>